<accession>W2PL93</accession>
<dbReference type="VEuPathDB" id="FungiDB:PPTG_24021"/>
<reference evidence="2" key="1">
    <citation type="submission" date="2011-12" db="EMBL/GenBank/DDBJ databases">
        <authorList>
            <consortium name="The Broad Institute Genome Sequencing Platform"/>
            <person name="Russ C."/>
            <person name="Tyler B."/>
            <person name="Panabieres F."/>
            <person name="Shan W."/>
            <person name="Tripathy S."/>
            <person name="Grunwald N."/>
            <person name="Machado M."/>
            <person name="Young S.K."/>
            <person name="Zeng Q."/>
            <person name="Gargeya S."/>
            <person name="Fitzgerald M."/>
            <person name="Haas B."/>
            <person name="Abouelleil A."/>
            <person name="Alvarado L."/>
            <person name="Arachchi H.M."/>
            <person name="Berlin A."/>
            <person name="Chapman S.B."/>
            <person name="Gearin G."/>
            <person name="Goldberg J."/>
            <person name="Griggs A."/>
            <person name="Gujja S."/>
            <person name="Hansen M."/>
            <person name="Heiman D."/>
            <person name="Howarth C."/>
            <person name="Larimer J."/>
            <person name="Lui A."/>
            <person name="MacDonald P.J.P."/>
            <person name="McCowen C."/>
            <person name="Montmayeur A."/>
            <person name="Murphy C."/>
            <person name="Neiman D."/>
            <person name="Pearson M."/>
            <person name="Priest M."/>
            <person name="Roberts A."/>
            <person name="Saif S."/>
            <person name="Shea T."/>
            <person name="Sisk P."/>
            <person name="Stolte C."/>
            <person name="Sykes S."/>
            <person name="Wortman J."/>
            <person name="Nusbaum C."/>
            <person name="Birren B."/>
        </authorList>
    </citation>
    <scope>NUCLEOTIDE SEQUENCE [LARGE SCALE GENOMIC DNA]</scope>
    <source>
        <strain evidence="2">INRA-310</strain>
    </source>
</reference>
<organism evidence="1 2">
    <name type="scientific">Phytophthora nicotianae (strain INRA-310)</name>
    <name type="common">Phytophthora parasitica</name>
    <dbReference type="NCBI Taxonomy" id="761204"/>
    <lineage>
        <taxon>Eukaryota</taxon>
        <taxon>Sar</taxon>
        <taxon>Stramenopiles</taxon>
        <taxon>Oomycota</taxon>
        <taxon>Peronosporomycetes</taxon>
        <taxon>Peronosporales</taxon>
        <taxon>Peronosporaceae</taxon>
        <taxon>Phytophthora</taxon>
    </lineage>
</organism>
<reference evidence="1 2" key="2">
    <citation type="submission" date="2013-11" db="EMBL/GenBank/DDBJ databases">
        <title>The Genome Sequence of Phytophthora parasitica INRA-310.</title>
        <authorList>
            <consortium name="The Broad Institute Genomics Platform"/>
            <person name="Russ C."/>
            <person name="Tyler B."/>
            <person name="Panabieres F."/>
            <person name="Shan W."/>
            <person name="Tripathy S."/>
            <person name="Grunwald N."/>
            <person name="Machado M."/>
            <person name="Johnson C.S."/>
            <person name="Arredondo F."/>
            <person name="Hong C."/>
            <person name="Coffey M."/>
            <person name="Young S.K."/>
            <person name="Zeng Q."/>
            <person name="Gargeya S."/>
            <person name="Fitzgerald M."/>
            <person name="Abouelleil A."/>
            <person name="Alvarado L."/>
            <person name="Chapman S.B."/>
            <person name="Gainer-Dewar J."/>
            <person name="Goldberg J."/>
            <person name="Griggs A."/>
            <person name="Gujja S."/>
            <person name="Hansen M."/>
            <person name="Howarth C."/>
            <person name="Imamovic A."/>
            <person name="Ireland A."/>
            <person name="Larimer J."/>
            <person name="McCowan C."/>
            <person name="Murphy C."/>
            <person name="Pearson M."/>
            <person name="Poon T.W."/>
            <person name="Priest M."/>
            <person name="Roberts A."/>
            <person name="Saif S."/>
            <person name="Shea T."/>
            <person name="Sykes S."/>
            <person name="Wortman J."/>
            <person name="Nusbaum C."/>
            <person name="Birren B."/>
        </authorList>
    </citation>
    <scope>NUCLEOTIDE SEQUENCE [LARGE SCALE GENOMIC DNA]</scope>
    <source>
        <strain evidence="1 2">INRA-310</strain>
    </source>
</reference>
<evidence type="ECO:0000313" key="1">
    <source>
        <dbReference type="EMBL" id="ETN01642.1"/>
    </source>
</evidence>
<gene>
    <name evidence="1" type="ORF">PPTG_24021</name>
</gene>
<dbReference type="GeneID" id="20192620"/>
<sequence length="96" mass="10772">MDERMEVICSAEDQIDQCVSTNPRSRTWARRVTLRLKLGASLSQPFTYPTQLGVRLITLIPKGLQSFLIFATFLTKPSQAAVPSFRLTSKLCRGVL</sequence>
<dbReference type="RefSeq" id="XP_008912957.1">
    <property type="nucleotide sequence ID" value="XM_008914709.1"/>
</dbReference>
<evidence type="ECO:0000313" key="2">
    <source>
        <dbReference type="Proteomes" id="UP000018817"/>
    </source>
</evidence>
<dbReference type="EMBL" id="KI669623">
    <property type="protein sequence ID" value="ETN01642.1"/>
    <property type="molecule type" value="Genomic_DNA"/>
</dbReference>
<name>W2PL93_PHYN3</name>
<dbReference type="AlphaFoldDB" id="W2PL93"/>
<protein>
    <submittedName>
        <fullName evidence="1">Uncharacterized protein</fullName>
    </submittedName>
</protein>
<proteinExistence type="predicted"/>
<dbReference type="Proteomes" id="UP000018817">
    <property type="component" value="Unassembled WGS sequence"/>
</dbReference>